<dbReference type="InterPro" id="IPR051058">
    <property type="entry name" value="GDSL_Est/Lipase"/>
</dbReference>
<dbReference type="GO" id="GO:0016042">
    <property type="term" value="P:lipid catabolic process"/>
    <property type="evidence" value="ECO:0007669"/>
    <property type="project" value="UniProtKB-KW"/>
</dbReference>
<dbReference type="GO" id="GO:0016788">
    <property type="term" value="F:hydrolase activity, acting on ester bonds"/>
    <property type="evidence" value="ECO:0007669"/>
    <property type="project" value="InterPro"/>
</dbReference>
<dbReference type="CDD" id="cd01837">
    <property type="entry name" value="SGNH_plant_lipase_like"/>
    <property type="match status" value="1"/>
</dbReference>
<dbReference type="InterPro" id="IPR001087">
    <property type="entry name" value="GDSL"/>
</dbReference>
<evidence type="ECO:0000256" key="4">
    <source>
        <dbReference type="SAM" id="SignalP"/>
    </source>
</evidence>
<keyword evidence="3" id="KW-0442">Lipid degradation</keyword>
<dbReference type="Pfam" id="PF00657">
    <property type="entry name" value="Lipase_GDSL"/>
    <property type="match status" value="1"/>
</dbReference>
<dbReference type="PANTHER" id="PTHR45648:SF99">
    <property type="entry name" value="OS02G0740400 PROTEIN"/>
    <property type="match status" value="1"/>
</dbReference>
<name>A0AAV8PXJ0_ENSVE</name>
<dbReference type="InterPro" id="IPR035669">
    <property type="entry name" value="SGNH_plant_lipase-like"/>
</dbReference>
<keyword evidence="4" id="KW-0732">Signal</keyword>
<gene>
    <name evidence="5" type="ORF">OPV22_033193</name>
</gene>
<comment type="caution">
    <text evidence="5">The sequence shown here is derived from an EMBL/GenBank/DDBJ whole genome shotgun (WGS) entry which is preliminary data.</text>
</comment>
<dbReference type="EMBL" id="JAQQAF010000009">
    <property type="protein sequence ID" value="KAJ8460267.1"/>
    <property type="molecule type" value="Genomic_DNA"/>
</dbReference>
<organism evidence="5 6">
    <name type="scientific">Ensete ventricosum</name>
    <name type="common">Abyssinian banana</name>
    <name type="synonym">Musa ensete</name>
    <dbReference type="NCBI Taxonomy" id="4639"/>
    <lineage>
        <taxon>Eukaryota</taxon>
        <taxon>Viridiplantae</taxon>
        <taxon>Streptophyta</taxon>
        <taxon>Embryophyta</taxon>
        <taxon>Tracheophyta</taxon>
        <taxon>Spermatophyta</taxon>
        <taxon>Magnoliopsida</taxon>
        <taxon>Liliopsida</taxon>
        <taxon>Zingiberales</taxon>
        <taxon>Musaceae</taxon>
        <taxon>Ensete</taxon>
    </lineage>
</organism>
<dbReference type="PANTHER" id="PTHR45648">
    <property type="entry name" value="GDSL LIPASE/ACYLHYDROLASE FAMILY PROTEIN (AFU_ORTHOLOGUE AFUA_4G14700)"/>
    <property type="match status" value="1"/>
</dbReference>
<dbReference type="InterPro" id="IPR036514">
    <property type="entry name" value="SGNH_hydro_sf"/>
</dbReference>
<accession>A0AAV8PXJ0</accession>
<keyword evidence="3" id="KW-0443">Lipid metabolism</keyword>
<keyword evidence="6" id="KW-1185">Reference proteome</keyword>
<reference evidence="5 6" key="1">
    <citation type="submission" date="2022-12" db="EMBL/GenBank/DDBJ databases">
        <title>Chromosome-scale assembly of the Ensete ventricosum genome.</title>
        <authorList>
            <person name="Dussert Y."/>
            <person name="Stocks J."/>
            <person name="Wendawek A."/>
            <person name="Woldeyes F."/>
            <person name="Nichols R.A."/>
            <person name="Borrell J.S."/>
        </authorList>
    </citation>
    <scope>NUCLEOTIDE SEQUENCE [LARGE SCALE GENOMIC DNA]</scope>
    <source>
        <strain evidence="6">cv. Maze</strain>
        <tissue evidence="5">Seeds</tissue>
    </source>
</reference>
<dbReference type="AlphaFoldDB" id="A0AAV8PXJ0"/>
<protein>
    <recommendedName>
        <fullName evidence="7">GDSL esterase/lipase</fullName>
    </recommendedName>
</protein>
<evidence type="ECO:0000313" key="5">
    <source>
        <dbReference type="EMBL" id="KAJ8460267.1"/>
    </source>
</evidence>
<sequence length="360" mass="38216">MKLAVPLLLLAVISAAASAVSAAVPKVPAVYVFGDSTADVGNNNYLPGKDAKADFPHYGVDFPHQTPTGRFSNGYNAIDFLAIHMGFRRSPPPYLALVNKTHPLILRGLRGVSFASGGSGILDSTGTTITMTKQIQDFAAHRSNIASRVTAVVAKGLLSKSVFLISSGGNDVFAFFFGTSGNATADQTEQFYNVMITNYTTHLKALYDLGARKFALVNVPPVGCCPISRVRHPLGACLDGLNALAKGFNDRVSALMKNLSSEMEGMKYTIGNSYNVVMSIVSDPAGVGYKDVSSACCGSGKLGAEVMCSPNTTYCTNRNEFLFWDRIHPTHATAGKAGFAMYSGALEYASPINLKQLVAI</sequence>
<dbReference type="SUPFAM" id="SSF52266">
    <property type="entry name" value="SGNH hydrolase"/>
    <property type="match status" value="1"/>
</dbReference>
<feature type="signal peptide" evidence="4">
    <location>
        <begin position="1"/>
        <end position="22"/>
    </location>
</feature>
<evidence type="ECO:0000256" key="3">
    <source>
        <dbReference type="ARBA" id="ARBA00022963"/>
    </source>
</evidence>
<evidence type="ECO:0000256" key="1">
    <source>
        <dbReference type="ARBA" id="ARBA00008668"/>
    </source>
</evidence>
<dbReference type="Proteomes" id="UP001222027">
    <property type="component" value="Unassembled WGS sequence"/>
</dbReference>
<feature type="chain" id="PRO_5043473982" description="GDSL esterase/lipase" evidence="4">
    <location>
        <begin position="23"/>
        <end position="360"/>
    </location>
</feature>
<keyword evidence="2" id="KW-0378">Hydrolase</keyword>
<dbReference type="Gene3D" id="3.40.50.1110">
    <property type="entry name" value="SGNH hydrolase"/>
    <property type="match status" value="1"/>
</dbReference>
<proteinExistence type="inferred from homology"/>
<evidence type="ECO:0008006" key="7">
    <source>
        <dbReference type="Google" id="ProtNLM"/>
    </source>
</evidence>
<comment type="similarity">
    <text evidence="1">Belongs to the 'GDSL' lipolytic enzyme family.</text>
</comment>
<evidence type="ECO:0000313" key="6">
    <source>
        <dbReference type="Proteomes" id="UP001222027"/>
    </source>
</evidence>
<evidence type="ECO:0000256" key="2">
    <source>
        <dbReference type="ARBA" id="ARBA00022801"/>
    </source>
</evidence>